<dbReference type="CDD" id="cd08545">
    <property type="entry name" value="YcnI_like"/>
    <property type="match status" value="1"/>
</dbReference>
<feature type="domain" description="YncI copper-binding" evidence="3">
    <location>
        <begin position="22"/>
        <end position="166"/>
    </location>
</feature>
<dbReference type="Gene3D" id="2.60.40.2230">
    <property type="entry name" value="Uncharacterised protein YcnI-like PF07987, DUF1775"/>
    <property type="match status" value="1"/>
</dbReference>
<dbReference type="Pfam" id="PF07987">
    <property type="entry name" value="DUF1775"/>
    <property type="match status" value="1"/>
</dbReference>
<protein>
    <submittedName>
        <fullName evidence="4">DUF1775 domain-containing protein</fullName>
    </submittedName>
</protein>
<sequence>MIRTLVTVAALTAGLSSLAAAHAGLQTIEAPAGSQYRAVISIPHGCAGAATNEVRVRVPDGMIAINPMPKAGWELETVMEPLDEPYMDHGREVTERIGEVRWTGGDLADAHYDEFTFMARLPNEPGQHLHFPVVQACGDDALRWIDVPASGEGAADTDYPAPVLYLTEPESSGHSHGHDHGHSHDH</sequence>
<comment type="caution">
    <text evidence="4">The sequence shown here is derived from an EMBL/GenBank/DDBJ whole genome shotgun (WGS) entry which is preliminary data.</text>
</comment>
<accession>A0A4Z0W4H8</accession>
<dbReference type="EMBL" id="SRMF01000015">
    <property type="protein sequence ID" value="TGG90238.1"/>
    <property type="molecule type" value="Genomic_DNA"/>
</dbReference>
<dbReference type="AlphaFoldDB" id="A0A4Z0W4H8"/>
<evidence type="ECO:0000313" key="5">
    <source>
        <dbReference type="Proteomes" id="UP000297475"/>
    </source>
</evidence>
<keyword evidence="5" id="KW-1185">Reference proteome</keyword>
<name>A0A4Z0W4H8_9GAMM</name>
<proteinExistence type="predicted"/>
<dbReference type="OrthoDB" id="9810871at2"/>
<gene>
    <name evidence="4" type="ORF">E4656_19115</name>
</gene>
<dbReference type="InterPro" id="IPR012533">
    <property type="entry name" value="YcnI-copper_dom"/>
</dbReference>
<keyword evidence="2" id="KW-0732">Signal</keyword>
<organism evidence="4 5">
    <name type="scientific">Natronospirillum operosum</name>
    <dbReference type="NCBI Taxonomy" id="2759953"/>
    <lineage>
        <taxon>Bacteria</taxon>
        <taxon>Pseudomonadati</taxon>
        <taxon>Pseudomonadota</taxon>
        <taxon>Gammaproteobacteria</taxon>
        <taxon>Oceanospirillales</taxon>
        <taxon>Natronospirillaceae</taxon>
        <taxon>Natronospirillum</taxon>
    </lineage>
</organism>
<dbReference type="InterPro" id="IPR038507">
    <property type="entry name" value="YcnI-like_sf"/>
</dbReference>
<evidence type="ECO:0000256" key="2">
    <source>
        <dbReference type="SAM" id="SignalP"/>
    </source>
</evidence>
<reference evidence="4 5" key="1">
    <citation type="submission" date="2019-04" db="EMBL/GenBank/DDBJ databases">
        <title>Natronospirillum operosus gen. nov., sp. nov., a haloalkaliphilic satellite isolated from decaying biomass of laboratory culture of cyanobacterium Geitlerinema sp. and proposal of Natronospirillaceae fam. nov. and Saccharospirillaceae fam. nov.</title>
        <authorList>
            <person name="Kevbrin V."/>
            <person name="Boltyanskaya Y."/>
            <person name="Koziaeva V."/>
            <person name="Grouzdev D.S."/>
            <person name="Park M."/>
            <person name="Cho J."/>
        </authorList>
    </citation>
    <scope>NUCLEOTIDE SEQUENCE [LARGE SCALE GENOMIC DNA]</scope>
    <source>
        <strain evidence="4 5">G-116</strain>
    </source>
</reference>
<evidence type="ECO:0000313" key="4">
    <source>
        <dbReference type="EMBL" id="TGG90238.1"/>
    </source>
</evidence>
<dbReference type="Proteomes" id="UP000297475">
    <property type="component" value="Unassembled WGS sequence"/>
</dbReference>
<evidence type="ECO:0000256" key="1">
    <source>
        <dbReference type="SAM" id="MobiDB-lite"/>
    </source>
</evidence>
<feature type="region of interest" description="Disordered" evidence="1">
    <location>
        <begin position="165"/>
        <end position="186"/>
    </location>
</feature>
<evidence type="ECO:0000259" key="3">
    <source>
        <dbReference type="Pfam" id="PF07987"/>
    </source>
</evidence>
<feature type="compositionally biased region" description="Basic and acidic residues" evidence="1">
    <location>
        <begin position="171"/>
        <end position="186"/>
    </location>
</feature>
<feature type="chain" id="PRO_5021377133" evidence="2">
    <location>
        <begin position="20"/>
        <end position="186"/>
    </location>
</feature>
<dbReference type="RefSeq" id="WP_135484931.1">
    <property type="nucleotide sequence ID" value="NZ_SRMF01000015.1"/>
</dbReference>
<feature type="signal peptide" evidence="2">
    <location>
        <begin position="1"/>
        <end position="19"/>
    </location>
</feature>